<sequence length="240" mass="27316">MEIAMNIIKSGENEGKEKDPFDNHYEKLKCAMEVVDKSSDEFKRIQTYLKNTHADTHRSYKLEIIDVFRISREGEDNRFKKDISNHHLLWHGSRTSNFAGILSQGLRIAPPEAPCTGYMFGKGIYFADMVSKSANYCSAYNSDGLLLLCQVALGNIKEEISSRYVEKADKGYHSVKGVGGTRPNPKSTVYDENGVAITLGKPTKSKDNQHRSLLYNEYIVYDEAQVKMRYLIRADFKSTY</sequence>
<dbReference type="GO" id="GO:0070212">
    <property type="term" value="P:protein poly-ADP-ribosylation"/>
    <property type="evidence" value="ECO:0007669"/>
    <property type="project" value="TreeGrafter"/>
</dbReference>
<keyword evidence="4" id="KW-0548">Nucleotidyltransferase</keyword>
<reference evidence="13" key="1">
    <citation type="submission" date="2022-11" db="UniProtKB">
        <authorList>
            <consortium name="WormBaseParasite"/>
        </authorList>
    </citation>
    <scope>IDENTIFICATION</scope>
</reference>
<evidence type="ECO:0000256" key="5">
    <source>
        <dbReference type="ARBA" id="ARBA00022765"/>
    </source>
</evidence>
<dbReference type="SUPFAM" id="SSF56399">
    <property type="entry name" value="ADP-ribosylation"/>
    <property type="match status" value="1"/>
</dbReference>
<accession>A0A914E2X6</accession>
<evidence type="ECO:0000256" key="4">
    <source>
        <dbReference type="ARBA" id="ARBA00022695"/>
    </source>
</evidence>
<dbReference type="InterPro" id="IPR050800">
    <property type="entry name" value="ARTD/PARP"/>
</dbReference>
<evidence type="ECO:0000259" key="11">
    <source>
        <dbReference type="PROSITE" id="PS51059"/>
    </source>
</evidence>
<evidence type="ECO:0000256" key="2">
    <source>
        <dbReference type="ARBA" id="ARBA00022676"/>
    </source>
</evidence>
<organism evidence="12 13">
    <name type="scientific">Acrobeloides nanus</name>
    <dbReference type="NCBI Taxonomy" id="290746"/>
    <lineage>
        <taxon>Eukaryota</taxon>
        <taxon>Metazoa</taxon>
        <taxon>Ecdysozoa</taxon>
        <taxon>Nematoda</taxon>
        <taxon>Chromadorea</taxon>
        <taxon>Rhabditida</taxon>
        <taxon>Tylenchina</taxon>
        <taxon>Cephalobomorpha</taxon>
        <taxon>Cephaloboidea</taxon>
        <taxon>Cephalobidae</taxon>
        <taxon>Acrobeloides</taxon>
    </lineage>
</organism>
<dbReference type="GO" id="GO:1990404">
    <property type="term" value="F:NAD+-protein mono-ADP-ribosyltransferase activity"/>
    <property type="evidence" value="ECO:0007669"/>
    <property type="project" value="TreeGrafter"/>
</dbReference>
<dbReference type="WBParaSite" id="ACRNAN_scaffold547.g8430.t1">
    <property type="protein sequence ID" value="ACRNAN_scaffold547.g8430.t1"/>
    <property type="gene ID" value="ACRNAN_scaffold547.g8430"/>
</dbReference>
<dbReference type="PANTHER" id="PTHR10459:SF60">
    <property type="entry name" value="POLY [ADP-RIBOSE] POLYMERASE 2"/>
    <property type="match status" value="1"/>
</dbReference>
<evidence type="ECO:0000256" key="1">
    <source>
        <dbReference type="ARBA" id="ARBA00004123"/>
    </source>
</evidence>
<dbReference type="PROSITE" id="PS51059">
    <property type="entry name" value="PARP_CATALYTIC"/>
    <property type="match status" value="1"/>
</dbReference>
<dbReference type="CDD" id="cd01437">
    <property type="entry name" value="parp_like"/>
    <property type="match status" value="1"/>
</dbReference>
<evidence type="ECO:0000256" key="9">
    <source>
        <dbReference type="ARBA" id="ARBA00033987"/>
    </source>
</evidence>
<dbReference type="GO" id="GO:0005730">
    <property type="term" value="C:nucleolus"/>
    <property type="evidence" value="ECO:0007669"/>
    <property type="project" value="TreeGrafter"/>
</dbReference>
<dbReference type="Proteomes" id="UP000887540">
    <property type="component" value="Unplaced"/>
</dbReference>
<evidence type="ECO:0000313" key="12">
    <source>
        <dbReference type="Proteomes" id="UP000887540"/>
    </source>
</evidence>
<comment type="catalytic activity">
    <reaction evidence="9">
        <text>NAD(+) + (ADP-D-ribosyl)n-acceptor = nicotinamide + (ADP-D-ribosyl)n+1-acceptor + H(+).</text>
        <dbReference type="EC" id="2.4.2.30"/>
    </reaction>
</comment>
<dbReference type="Pfam" id="PF00644">
    <property type="entry name" value="PARP"/>
    <property type="match status" value="1"/>
</dbReference>
<keyword evidence="2 10" id="KW-0328">Glycosyltransferase</keyword>
<evidence type="ECO:0000256" key="3">
    <source>
        <dbReference type="ARBA" id="ARBA00022679"/>
    </source>
</evidence>
<dbReference type="EC" id="2.4.2.-" evidence="10"/>
<dbReference type="GO" id="GO:0003950">
    <property type="term" value="F:NAD+ poly-ADP-ribosyltransferase activity"/>
    <property type="evidence" value="ECO:0007669"/>
    <property type="project" value="UniProtKB-UniRule"/>
</dbReference>
<evidence type="ECO:0000256" key="7">
    <source>
        <dbReference type="ARBA" id="ARBA00023242"/>
    </source>
</evidence>
<evidence type="ECO:0000256" key="10">
    <source>
        <dbReference type="RuleBase" id="RU362114"/>
    </source>
</evidence>
<feature type="domain" description="PARP catalytic" evidence="11">
    <location>
        <begin position="19"/>
        <end position="240"/>
    </location>
</feature>
<keyword evidence="12" id="KW-1185">Reference proteome</keyword>
<keyword evidence="3 10" id="KW-0808">Transferase</keyword>
<dbReference type="GO" id="GO:0006302">
    <property type="term" value="P:double-strand break repair"/>
    <property type="evidence" value="ECO:0007669"/>
    <property type="project" value="TreeGrafter"/>
</dbReference>
<keyword evidence="6 10" id="KW-0520">NAD</keyword>
<keyword evidence="7" id="KW-0539">Nucleus</keyword>
<proteinExistence type="inferred from homology"/>
<dbReference type="FunFam" id="3.90.228.10:FF:000002">
    <property type="entry name" value="Poly [ADP-ribose] polymerase"/>
    <property type="match status" value="1"/>
</dbReference>
<name>A0A914E2X6_9BILA</name>
<protein>
    <recommendedName>
        <fullName evidence="10">Poly [ADP-ribose] polymerase</fullName>
        <shortName evidence="10">PARP</shortName>
        <ecNumber evidence="10">2.4.2.-</ecNumber>
    </recommendedName>
</protein>
<dbReference type="GO" id="GO:0016779">
    <property type="term" value="F:nucleotidyltransferase activity"/>
    <property type="evidence" value="ECO:0007669"/>
    <property type="project" value="UniProtKB-KW"/>
</dbReference>
<evidence type="ECO:0000256" key="6">
    <source>
        <dbReference type="ARBA" id="ARBA00023027"/>
    </source>
</evidence>
<dbReference type="InterPro" id="IPR012317">
    <property type="entry name" value="Poly(ADP-ribose)pol_cat_dom"/>
</dbReference>
<evidence type="ECO:0000313" key="13">
    <source>
        <dbReference type="WBParaSite" id="ACRNAN_scaffold547.g8430.t1"/>
    </source>
</evidence>
<dbReference type="PANTHER" id="PTHR10459">
    <property type="entry name" value="DNA LIGASE"/>
    <property type="match status" value="1"/>
</dbReference>
<dbReference type="Gene3D" id="3.90.228.10">
    <property type="match status" value="1"/>
</dbReference>
<dbReference type="AlphaFoldDB" id="A0A914E2X6"/>
<keyword evidence="5" id="KW-0013">ADP-ribosylation</keyword>
<comment type="subcellular location">
    <subcellularLocation>
        <location evidence="1">Nucleus</location>
    </subcellularLocation>
</comment>
<comment type="similarity">
    <text evidence="8">Belongs to the ARTD/PARP family.</text>
</comment>
<evidence type="ECO:0000256" key="8">
    <source>
        <dbReference type="ARBA" id="ARBA00024347"/>
    </source>
</evidence>